<organism evidence="1 2">
    <name type="scientific">Ceratitis capitata</name>
    <name type="common">Mediterranean fruit fly</name>
    <name type="synonym">Tephritis capitata</name>
    <dbReference type="NCBI Taxonomy" id="7213"/>
    <lineage>
        <taxon>Eukaryota</taxon>
        <taxon>Metazoa</taxon>
        <taxon>Ecdysozoa</taxon>
        <taxon>Arthropoda</taxon>
        <taxon>Hexapoda</taxon>
        <taxon>Insecta</taxon>
        <taxon>Pterygota</taxon>
        <taxon>Neoptera</taxon>
        <taxon>Endopterygota</taxon>
        <taxon>Diptera</taxon>
        <taxon>Brachycera</taxon>
        <taxon>Muscomorpha</taxon>
        <taxon>Tephritoidea</taxon>
        <taxon>Tephritidae</taxon>
        <taxon>Ceratitis</taxon>
        <taxon>Ceratitis</taxon>
    </lineage>
</organism>
<dbReference type="AlphaFoldDB" id="A0A811VBB7"/>
<protein>
    <submittedName>
        <fullName evidence="1">(Mediterranean fruit fly) hypothetical protein</fullName>
    </submittedName>
</protein>
<comment type="caution">
    <text evidence="1">The sequence shown here is derived from an EMBL/GenBank/DDBJ whole genome shotgun (WGS) entry which is preliminary data.</text>
</comment>
<evidence type="ECO:0000313" key="1">
    <source>
        <dbReference type="EMBL" id="CAD7012271.1"/>
    </source>
</evidence>
<name>A0A811VBB7_CERCA</name>
<gene>
    <name evidence="1" type="ORF">CCAP1982_LOCUS20368</name>
</gene>
<keyword evidence="2" id="KW-1185">Reference proteome</keyword>
<accession>A0A811VBB7</accession>
<sequence>MLKAGEATYGNRFKFAKRKSERKYQNTDKRTTLDEGCFGFATSLLVLPLNSLTGSVDDRSRQECVDLTRCQDFFL</sequence>
<evidence type="ECO:0000313" key="2">
    <source>
        <dbReference type="Proteomes" id="UP000606786"/>
    </source>
</evidence>
<dbReference type="EMBL" id="CAJHJT010000056">
    <property type="protein sequence ID" value="CAD7012271.1"/>
    <property type="molecule type" value="Genomic_DNA"/>
</dbReference>
<reference evidence="1" key="1">
    <citation type="submission" date="2020-11" db="EMBL/GenBank/DDBJ databases">
        <authorList>
            <person name="Whitehead M."/>
        </authorList>
    </citation>
    <scope>NUCLEOTIDE SEQUENCE</scope>
    <source>
        <strain evidence="1">EGII</strain>
    </source>
</reference>
<proteinExistence type="predicted"/>
<dbReference type="Proteomes" id="UP000606786">
    <property type="component" value="Unassembled WGS sequence"/>
</dbReference>